<dbReference type="Proteomes" id="UP000078546">
    <property type="component" value="Unassembled WGS sequence"/>
</dbReference>
<evidence type="ECO:0000313" key="1">
    <source>
        <dbReference type="EMBL" id="SBS82857.1"/>
    </source>
</evidence>
<proteinExistence type="predicted"/>
<dbReference type="EMBL" id="FLQV01000147">
    <property type="protein sequence ID" value="SBS82857.1"/>
    <property type="molecule type" value="Genomic_DNA"/>
</dbReference>
<evidence type="ECO:0000313" key="2">
    <source>
        <dbReference type="Proteomes" id="UP000078546"/>
    </source>
</evidence>
<name>A0A1A8VU29_PLAOA</name>
<gene>
    <name evidence="1" type="ORF">POVCU1_008480</name>
</gene>
<sequence length="363" mass="42053">MFKIPLEAILRDFFAGHFGSLFAGHFGSLFAGHFGSLFAGHFGSLFASHFLDHFGRLFERLFCSALLFDKGIIKMKRHLFGEKFYANCNSLGRTFGRSIHCLVGRNIHVKNERLRKRFTTDNAVNGIKKYGEGPNLREVNLTNKSPHVEVDDDALSYRNVITGNEDVTSSSKIKLRSLKNFNLAALCLITSLFFYFTMKKVPEGYICLVQNKNDLSVLPYIYDDLMTFFFNPLKYKIILMRIIPIQKKYLNVYETRDKKKIKVKLEVKMKPKIPFIIDIYSSFGINYSSNYIEREMNFDIKNVVKNYNFDTLLNGKEESRNFHEITADDVVDQIMDRFFDCSVFHKIVLLDVSIVFSRVDEGI</sequence>
<reference evidence="2" key="1">
    <citation type="submission" date="2016-05" db="EMBL/GenBank/DDBJ databases">
        <authorList>
            <person name="Naeem Raeece"/>
        </authorList>
    </citation>
    <scope>NUCLEOTIDE SEQUENCE [LARGE SCALE GENOMIC DNA]</scope>
</reference>
<organism evidence="1 2">
    <name type="scientific">Plasmodium ovale curtisi</name>
    <dbReference type="NCBI Taxonomy" id="864141"/>
    <lineage>
        <taxon>Eukaryota</taxon>
        <taxon>Sar</taxon>
        <taxon>Alveolata</taxon>
        <taxon>Apicomplexa</taxon>
        <taxon>Aconoidasida</taxon>
        <taxon>Haemosporida</taxon>
        <taxon>Plasmodiidae</taxon>
        <taxon>Plasmodium</taxon>
        <taxon>Plasmodium (Plasmodium)</taxon>
    </lineage>
</organism>
<protein>
    <submittedName>
        <fullName evidence="1">Prohibitin-like protein, putative</fullName>
    </submittedName>
</protein>
<dbReference type="AlphaFoldDB" id="A0A1A8VU29"/>
<accession>A0A1A8VU29</accession>